<organism evidence="1 2">
    <name type="scientific">Dreissena polymorpha</name>
    <name type="common">Zebra mussel</name>
    <name type="synonym">Mytilus polymorpha</name>
    <dbReference type="NCBI Taxonomy" id="45954"/>
    <lineage>
        <taxon>Eukaryota</taxon>
        <taxon>Metazoa</taxon>
        <taxon>Spiralia</taxon>
        <taxon>Lophotrochozoa</taxon>
        <taxon>Mollusca</taxon>
        <taxon>Bivalvia</taxon>
        <taxon>Autobranchia</taxon>
        <taxon>Heteroconchia</taxon>
        <taxon>Euheterodonta</taxon>
        <taxon>Imparidentia</taxon>
        <taxon>Neoheterodontei</taxon>
        <taxon>Myida</taxon>
        <taxon>Dreissenoidea</taxon>
        <taxon>Dreissenidae</taxon>
        <taxon>Dreissena</taxon>
    </lineage>
</organism>
<evidence type="ECO:0000313" key="1">
    <source>
        <dbReference type="EMBL" id="KAH3847104.1"/>
    </source>
</evidence>
<proteinExistence type="predicted"/>
<keyword evidence="2" id="KW-1185">Reference proteome</keyword>
<name>A0A9D4KWR0_DREPO</name>
<protein>
    <submittedName>
        <fullName evidence="1">Uncharacterized protein</fullName>
    </submittedName>
</protein>
<accession>A0A9D4KWR0</accession>
<dbReference type="Proteomes" id="UP000828390">
    <property type="component" value="Unassembled WGS sequence"/>
</dbReference>
<dbReference type="EMBL" id="JAIWYP010000003">
    <property type="protein sequence ID" value="KAH3847104.1"/>
    <property type="molecule type" value="Genomic_DNA"/>
</dbReference>
<comment type="caution">
    <text evidence="1">The sequence shown here is derived from an EMBL/GenBank/DDBJ whole genome shotgun (WGS) entry which is preliminary data.</text>
</comment>
<gene>
    <name evidence="1" type="ORF">DPMN_089418</name>
</gene>
<reference evidence="1" key="1">
    <citation type="journal article" date="2019" name="bioRxiv">
        <title>The Genome of the Zebra Mussel, Dreissena polymorpha: A Resource for Invasive Species Research.</title>
        <authorList>
            <person name="McCartney M.A."/>
            <person name="Auch B."/>
            <person name="Kono T."/>
            <person name="Mallez S."/>
            <person name="Zhang Y."/>
            <person name="Obille A."/>
            <person name="Becker A."/>
            <person name="Abrahante J.E."/>
            <person name="Garbe J."/>
            <person name="Badalamenti J.P."/>
            <person name="Herman A."/>
            <person name="Mangelson H."/>
            <person name="Liachko I."/>
            <person name="Sullivan S."/>
            <person name="Sone E.D."/>
            <person name="Koren S."/>
            <person name="Silverstein K.A.T."/>
            <person name="Beckman K.B."/>
            <person name="Gohl D.M."/>
        </authorList>
    </citation>
    <scope>NUCLEOTIDE SEQUENCE</scope>
    <source>
        <strain evidence="1">Duluth1</strain>
        <tissue evidence="1">Whole animal</tissue>
    </source>
</reference>
<sequence>MEWQLAQQKMLERKSKIIPILLEDISSQKDTMDPILKNILDSGKLRHYCMFAQVDVDVRVLYLID</sequence>
<dbReference type="AlphaFoldDB" id="A0A9D4KWR0"/>
<evidence type="ECO:0000313" key="2">
    <source>
        <dbReference type="Proteomes" id="UP000828390"/>
    </source>
</evidence>
<reference evidence="1" key="2">
    <citation type="submission" date="2020-11" db="EMBL/GenBank/DDBJ databases">
        <authorList>
            <person name="McCartney M.A."/>
            <person name="Auch B."/>
            <person name="Kono T."/>
            <person name="Mallez S."/>
            <person name="Becker A."/>
            <person name="Gohl D.M."/>
            <person name="Silverstein K.A.T."/>
            <person name="Koren S."/>
            <person name="Bechman K.B."/>
            <person name="Herman A."/>
            <person name="Abrahante J.E."/>
            <person name="Garbe J."/>
        </authorList>
    </citation>
    <scope>NUCLEOTIDE SEQUENCE</scope>
    <source>
        <strain evidence="1">Duluth1</strain>
        <tissue evidence="1">Whole animal</tissue>
    </source>
</reference>